<dbReference type="SUPFAM" id="SSF116907">
    <property type="entry name" value="Hook domain"/>
    <property type="match status" value="1"/>
</dbReference>
<dbReference type="GO" id="GO:0005737">
    <property type="term" value="C:cytoplasm"/>
    <property type="evidence" value="ECO:0007669"/>
    <property type="project" value="UniProtKB-SubCell"/>
</dbReference>
<accession>A0A0J7L3R5</accession>
<dbReference type="Proteomes" id="UP000036403">
    <property type="component" value="Unassembled WGS sequence"/>
</dbReference>
<dbReference type="OrthoDB" id="10254988at2759"/>
<dbReference type="PANTHER" id="PTHR18947:SF28">
    <property type="entry name" value="GIRDIN, ISOFORM A"/>
    <property type="match status" value="1"/>
</dbReference>
<keyword evidence="2" id="KW-0963">Cytoplasm</keyword>
<keyword evidence="8" id="KW-1185">Reference proteome</keyword>
<organism evidence="7 8">
    <name type="scientific">Lasius niger</name>
    <name type="common">Black garden ant</name>
    <dbReference type="NCBI Taxonomy" id="67767"/>
    <lineage>
        <taxon>Eukaryota</taxon>
        <taxon>Metazoa</taxon>
        <taxon>Ecdysozoa</taxon>
        <taxon>Arthropoda</taxon>
        <taxon>Hexapoda</taxon>
        <taxon>Insecta</taxon>
        <taxon>Pterygota</taxon>
        <taxon>Neoptera</taxon>
        <taxon>Endopterygota</taxon>
        <taxon>Hymenoptera</taxon>
        <taxon>Apocrita</taxon>
        <taxon>Aculeata</taxon>
        <taxon>Formicoidea</taxon>
        <taxon>Formicidae</taxon>
        <taxon>Formicinae</taxon>
        <taxon>Lasius</taxon>
        <taxon>Lasius</taxon>
    </lineage>
</organism>
<feature type="domain" description="HOOK N-terminal" evidence="6">
    <location>
        <begin position="16"/>
        <end position="149"/>
    </location>
</feature>
<feature type="region of interest" description="Disordered" evidence="5">
    <location>
        <begin position="406"/>
        <end position="434"/>
    </location>
</feature>
<dbReference type="Gene3D" id="1.10.418.10">
    <property type="entry name" value="Calponin-like domain"/>
    <property type="match status" value="1"/>
</dbReference>
<dbReference type="EMBL" id="LBMM01000916">
    <property type="protein sequence ID" value="KMQ97223.1"/>
    <property type="molecule type" value="Genomic_DNA"/>
</dbReference>
<dbReference type="Pfam" id="PF19047">
    <property type="entry name" value="HOOK_N"/>
    <property type="match status" value="1"/>
</dbReference>
<evidence type="ECO:0000313" key="7">
    <source>
        <dbReference type="EMBL" id="KMQ97223.1"/>
    </source>
</evidence>
<dbReference type="InterPro" id="IPR036872">
    <property type="entry name" value="CH_dom_sf"/>
</dbReference>
<feature type="coiled-coil region" evidence="4">
    <location>
        <begin position="439"/>
        <end position="666"/>
    </location>
</feature>
<reference evidence="7 8" key="1">
    <citation type="submission" date="2015-04" db="EMBL/GenBank/DDBJ databases">
        <title>Lasius niger genome sequencing.</title>
        <authorList>
            <person name="Konorov E.A."/>
            <person name="Nikitin M.A."/>
            <person name="Kirill M.V."/>
            <person name="Chang P."/>
        </authorList>
    </citation>
    <scope>NUCLEOTIDE SEQUENCE [LARGE SCALE GENOMIC DNA]</scope>
    <source>
        <tissue evidence="7">Whole</tissue>
    </source>
</reference>
<dbReference type="AlphaFoldDB" id="A0A0J7L3R5"/>
<dbReference type="GO" id="GO:0031122">
    <property type="term" value="P:cytoplasmic microtubule organization"/>
    <property type="evidence" value="ECO:0007669"/>
    <property type="project" value="TreeGrafter"/>
</dbReference>
<dbReference type="STRING" id="67767.A0A0J7L3R5"/>
<keyword evidence="3 4" id="KW-0175">Coiled coil</keyword>
<name>A0A0J7L3R5_LASNI</name>
<feature type="coiled-coil region" evidence="4">
    <location>
        <begin position="764"/>
        <end position="908"/>
    </location>
</feature>
<evidence type="ECO:0000256" key="4">
    <source>
        <dbReference type="SAM" id="Coils"/>
    </source>
</evidence>
<evidence type="ECO:0000259" key="6">
    <source>
        <dbReference type="Pfam" id="PF19047"/>
    </source>
</evidence>
<feature type="region of interest" description="Disordered" evidence="5">
    <location>
        <begin position="201"/>
        <end position="231"/>
    </location>
</feature>
<evidence type="ECO:0000256" key="1">
    <source>
        <dbReference type="ARBA" id="ARBA00004496"/>
    </source>
</evidence>
<dbReference type="GO" id="GO:0008017">
    <property type="term" value="F:microtubule binding"/>
    <property type="evidence" value="ECO:0007669"/>
    <property type="project" value="TreeGrafter"/>
</dbReference>
<evidence type="ECO:0000256" key="5">
    <source>
        <dbReference type="SAM" id="MobiDB-lite"/>
    </source>
</evidence>
<dbReference type="PANTHER" id="PTHR18947">
    <property type="entry name" value="HOOK PROTEINS"/>
    <property type="match status" value="1"/>
</dbReference>
<evidence type="ECO:0000313" key="8">
    <source>
        <dbReference type="Proteomes" id="UP000036403"/>
    </source>
</evidence>
<protein>
    <submittedName>
        <fullName evidence="7">Protein daple-like protein</fullName>
    </submittedName>
</protein>
<dbReference type="PaxDb" id="67767-A0A0J7L3R5"/>
<dbReference type="GO" id="GO:0051959">
    <property type="term" value="F:dynein light intermediate chain binding"/>
    <property type="evidence" value="ECO:0007669"/>
    <property type="project" value="TreeGrafter"/>
</dbReference>
<proteinExistence type="predicted"/>
<dbReference type="InterPro" id="IPR043936">
    <property type="entry name" value="HOOK_N"/>
</dbReference>
<gene>
    <name evidence="7" type="ORF">RF55_2449</name>
</gene>
<dbReference type="SUPFAM" id="SSF57997">
    <property type="entry name" value="Tropomyosin"/>
    <property type="match status" value="1"/>
</dbReference>
<evidence type="ECO:0000256" key="2">
    <source>
        <dbReference type="ARBA" id="ARBA00022490"/>
    </source>
</evidence>
<dbReference type="CDD" id="cd22223">
    <property type="entry name" value="HkD_HkRP"/>
    <property type="match status" value="1"/>
</dbReference>
<comment type="caution">
    <text evidence="7">The sequence shown here is derived from an EMBL/GenBank/DDBJ whole genome shotgun (WGS) entry which is preliminary data.</text>
</comment>
<evidence type="ECO:0000256" key="3">
    <source>
        <dbReference type="ARBA" id="ARBA00023054"/>
    </source>
</evidence>
<dbReference type="GO" id="GO:0005813">
    <property type="term" value="C:centrosome"/>
    <property type="evidence" value="ECO:0007669"/>
    <property type="project" value="TreeGrafter"/>
</dbReference>
<dbReference type="PROSITE" id="PS51257">
    <property type="entry name" value="PROKAR_LIPOPROTEIN"/>
    <property type="match status" value="1"/>
</dbReference>
<comment type="subcellular location">
    <subcellularLocation>
        <location evidence="1">Cytoplasm</location>
    </subcellularLocation>
</comment>
<sequence length="954" mass="111140">MKMASSEIDDLLTGPLVTWFVSCLEDPNVNYEDLVDGVLLHSVFLQINPEPLHDEVVPSNGNPVIRTKNLKTIVQNMKQFYEEELDHLILKLPDITNLGKEPELYIADMNLLLLLLLGCAVQCPNKEKFITKIKTLHVDTQLAIVECIKQVTDNQDIVITQDAMENANMGYLFVQIKKWIQELDLYREKWRDAALDDSVERNESSISAESEEMSKTQQSHPITKAEREDNHHYAELADWKSKVRKQRQELEEKTEALLECKEELEHNKALLVKLRQEHQELMHEARTAKSYRDELDAVIERADRADRLEIEVARYREKLTDIEFYKTRIEELREDNRVLMETREMLEEQLSSSRNRTDKVLELESEIIKYKQLLNDMALERAADKEKYQELVEQNTQLQQLTKAAANEAALAGSSDSEEPVHDDNRLSEQLTSNAQTRALKLELENRRLNTLIDSLKESSFYENSSRILELEKEIKKLSLKIESLNDNKERLTQQNSDLELVCKQALEENKKLQNTLKNQRTSFEKQQQEIQTHHTKMMELEKNYDIAVKEKQRVQLLLESVQRRADELERTLEMTNQKVEKLKLVENSANDIKSKCLDLESRLTTVEKEKDAAQRDIYKYREMIEKKDVALDKATNTIEVLERKILQLEQELQDCLTQISRLQEIEQSSKELDSRAAIDRETLEILQSNLVAEKLSNQQLYTVLEKLGLSDNILLSEPLETILEKIAQIPEVINYIKKSFISESSEKTTSESTANPDKESDFNKDLETMMEPLKQELEQLQTKLSLSQTAMEQLLSENTKLEVHITTLQSQINSLTAQHTALQLANSQLVAEKEEDDFRNLYTASERLKAEYRSLQDDYRKNRVEMNRLSLKQTEMQGQLSVKDEQCSDLKIEVNNLNERCDMLLEMNSGLDIDRRSLMEHISLLFAQYHELLTHSLQDKEHYHMEEKLFALV</sequence>
<dbReference type="GO" id="GO:0030705">
    <property type="term" value="P:cytoskeleton-dependent intracellular transport"/>
    <property type="evidence" value="ECO:0007669"/>
    <property type="project" value="InterPro"/>
</dbReference>